<protein>
    <submittedName>
        <fullName evidence="2">Peptidase MA family protein</fullName>
    </submittedName>
</protein>
<dbReference type="InterPro" id="IPR027268">
    <property type="entry name" value="Peptidase_M4/M1_CTD_sf"/>
</dbReference>
<feature type="signal peptide" evidence="1">
    <location>
        <begin position="1"/>
        <end position="19"/>
    </location>
</feature>
<comment type="caution">
    <text evidence="2">The sequence shown here is derived from an EMBL/GenBank/DDBJ whole genome shotgun (WGS) entry which is preliminary data.</text>
</comment>
<dbReference type="Proteomes" id="UP000292110">
    <property type="component" value="Unassembled WGS sequence"/>
</dbReference>
<evidence type="ECO:0000256" key="1">
    <source>
        <dbReference type="SAM" id="SignalP"/>
    </source>
</evidence>
<dbReference type="EMBL" id="SGIM01000002">
    <property type="protein sequence ID" value="RZF55626.1"/>
    <property type="molecule type" value="Genomic_DNA"/>
</dbReference>
<proteinExistence type="predicted"/>
<feature type="chain" id="PRO_5020671011" evidence="1">
    <location>
        <begin position="20"/>
        <end position="338"/>
    </location>
</feature>
<organism evidence="2 3">
    <name type="scientific">Acinetobacter halotolerans</name>
    <dbReference type="NCBI Taxonomy" id="1752076"/>
    <lineage>
        <taxon>Bacteria</taxon>
        <taxon>Pseudomonadati</taxon>
        <taxon>Pseudomonadota</taxon>
        <taxon>Gammaproteobacteria</taxon>
        <taxon>Moraxellales</taxon>
        <taxon>Moraxellaceae</taxon>
        <taxon>Acinetobacter</taxon>
    </lineage>
</organism>
<evidence type="ECO:0000313" key="3">
    <source>
        <dbReference type="Proteomes" id="UP000292110"/>
    </source>
</evidence>
<dbReference type="Gene3D" id="1.10.390.10">
    <property type="entry name" value="Neutral Protease Domain 2"/>
    <property type="match status" value="1"/>
</dbReference>
<dbReference type="AlphaFoldDB" id="A0A4Q6XDR9"/>
<sequence length="338" mass="38857">MGKLKIYIPFLCFMNTACATNTSKICQKSNPEVIEQLNKVYYGKNKIRIFYTTQGDNAIKDKTDHNQNNIPDYIENIAIQTETVMQAWDALGYQNPLQSPRYKSAKYIDIHIQKLSGLGIAYSKAHLHTNNPLKENKCALIISLSNNITNFTTQSSVAAHELFHLYIYGYTMFKPKWLNEGLAAWSEGIIRKGKTGAYGDKDLPKTKKELEQDFLQRSYQASKVWSSITILTDQSNGKLLLPNNILEKKYTDGQPVFQDHYLKGTIFIQKFLQNLGKEDKHLSKTNHWQPYSWKDSTQKSQIYNKNIISVLLKSLENNSVPENNQNILFESLLKQQTE</sequence>
<reference evidence="2 3" key="1">
    <citation type="submission" date="2019-02" db="EMBL/GenBank/DDBJ databases">
        <title>The draft genome of Acinetobacter halotolerans strain JCM 31009.</title>
        <authorList>
            <person name="Qin J."/>
            <person name="Feng Y."/>
            <person name="Nemec A."/>
            <person name="Zong Z."/>
        </authorList>
    </citation>
    <scope>NUCLEOTIDE SEQUENCE [LARGE SCALE GENOMIC DNA]</scope>
    <source>
        <strain evidence="2 3">JCM 31009</strain>
    </source>
</reference>
<evidence type="ECO:0000313" key="2">
    <source>
        <dbReference type="EMBL" id="RZF55626.1"/>
    </source>
</evidence>
<dbReference type="RefSeq" id="WP_130160988.1">
    <property type="nucleotide sequence ID" value="NZ_SGIM01000002.1"/>
</dbReference>
<name>A0A4Q6XDR9_9GAMM</name>
<keyword evidence="3" id="KW-1185">Reference proteome</keyword>
<keyword evidence="1" id="KW-0732">Signal</keyword>
<accession>A0A4Q6XDR9</accession>
<gene>
    <name evidence="2" type="ORF">EXE30_02125</name>
</gene>